<organism evidence="2 3">
    <name type="scientific">Thermothielavioides terrestris (strain ATCC 38088 / NRRL 8126)</name>
    <name type="common">Thielavia terrestris</name>
    <dbReference type="NCBI Taxonomy" id="578455"/>
    <lineage>
        <taxon>Eukaryota</taxon>
        <taxon>Fungi</taxon>
        <taxon>Dikarya</taxon>
        <taxon>Ascomycota</taxon>
        <taxon>Pezizomycotina</taxon>
        <taxon>Sordariomycetes</taxon>
        <taxon>Sordariomycetidae</taxon>
        <taxon>Sordariales</taxon>
        <taxon>Chaetomiaceae</taxon>
        <taxon>Thermothielavioides</taxon>
        <taxon>Thermothielavioides terrestris</taxon>
    </lineage>
</organism>
<protein>
    <submittedName>
        <fullName evidence="2">Uncharacterized protein</fullName>
    </submittedName>
</protein>
<name>G2QW41_THETT</name>
<reference evidence="2 3" key="1">
    <citation type="journal article" date="2011" name="Nat. Biotechnol.">
        <title>Comparative genomic analysis of the thermophilic biomass-degrading fungi Myceliophthora thermophila and Thielavia terrestris.</title>
        <authorList>
            <person name="Berka R.M."/>
            <person name="Grigoriev I.V."/>
            <person name="Otillar R."/>
            <person name="Salamov A."/>
            <person name="Grimwood J."/>
            <person name="Reid I."/>
            <person name="Ishmael N."/>
            <person name="John T."/>
            <person name="Darmond C."/>
            <person name="Moisan M.-C."/>
            <person name="Henrissat B."/>
            <person name="Coutinho P.M."/>
            <person name="Lombard V."/>
            <person name="Natvig D.O."/>
            <person name="Lindquist E."/>
            <person name="Schmutz J."/>
            <person name="Lucas S."/>
            <person name="Harris P."/>
            <person name="Powlowski J."/>
            <person name="Bellemare A."/>
            <person name="Taylor D."/>
            <person name="Butler G."/>
            <person name="de Vries R.P."/>
            <person name="Allijn I.E."/>
            <person name="van den Brink J."/>
            <person name="Ushinsky S."/>
            <person name="Storms R."/>
            <person name="Powell A.J."/>
            <person name="Paulsen I.T."/>
            <person name="Elbourne L.D.H."/>
            <person name="Baker S.E."/>
            <person name="Magnuson J."/>
            <person name="LaBoissiere S."/>
            <person name="Clutterbuck A.J."/>
            <person name="Martinez D."/>
            <person name="Wogulis M."/>
            <person name="de Leon A.L."/>
            <person name="Rey M.W."/>
            <person name="Tsang A."/>
        </authorList>
    </citation>
    <scope>NUCLEOTIDE SEQUENCE [LARGE SCALE GENOMIC DNA]</scope>
    <source>
        <strain evidence="3">ATCC 38088 / NRRL 8126</strain>
    </source>
</reference>
<dbReference type="PANTHER" id="PTHR37538">
    <property type="entry name" value="BTB DOMAIN-CONTAINING PROTEIN"/>
    <property type="match status" value="1"/>
</dbReference>
<dbReference type="OrthoDB" id="3594103at2759"/>
<feature type="region of interest" description="Disordered" evidence="1">
    <location>
        <begin position="1"/>
        <end position="55"/>
    </location>
</feature>
<feature type="compositionally biased region" description="Polar residues" evidence="1">
    <location>
        <begin position="16"/>
        <end position="27"/>
    </location>
</feature>
<feature type="compositionally biased region" description="Polar residues" evidence="1">
    <location>
        <begin position="290"/>
        <end position="303"/>
    </location>
</feature>
<accession>G2QW41</accession>
<feature type="compositionally biased region" description="Polar residues" evidence="1">
    <location>
        <begin position="241"/>
        <end position="264"/>
    </location>
</feature>
<dbReference type="GeneID" id="11521360"/>
<keyword evidence="3" id="KW-1185">Reference proteome</keyword>
<gene>
    <name evidence="2" type="ORF">THITE_2106129</name>
</gene>
<sequence length="784" mass="82803">MAKKKKSGAPKPAGSQAQPAGGSTSKVDAQAPAPAKPAPAKDVDHRPETSPYGSAPCTIPFAKPLSVPLDLLKKYPKLHAAYENRLPELSTIPEAVGHVLIHYIHTGKYEALKPKATDAMTKQICELKTSIQAYAAARSYDMPGLMRLAENQINKHGEGLPLPALLEVARDAYPTLTEADGWFLDYLRSRIRPLLRPESLLSSELLDQISSILSPHKLLLKTVLELFCERIAAPPEPAASLRTSTVASPVTSPESAQATSFSPASPLSLLEMRSRSILRDGNHAPRKNLKTTPWPSPDTMSEASRTRETSVEPVLRAQEPPARAATPMIERAPATAALPEAGTVIIDVAPPPEPSVEANADVRTGNADAAPEPGVVANGTSERDVDVKAEPEVSAPVEPGPVADADVALQSAGEPETDRKPEHEELPEQSAPVAPRERKDSGKEIDLEPVQRELGLARGAVPETELKPGSSLQVQRGTMREADSGFWEGPDVEPEKESPPALVELGPEAASTPKPETAGEPESVAPSDGIPEVAACDFAASDGAIQTQTESKPDAEPEAPEDPGSVILPKAQAPAGETVPENSTRDEVDHGSDPKPEPLPIRSVADDGEQPANLAAAMSESVLVPGPEDSQIEEVEAKPVSEKVQAEKPLQAEAATEPLQADAAAKPEPEPKTDSTTVVPVPDNAQPAGASEPEAAQPGREPEPEPAGKAEEQRVNTDSAVHAAPASAGERPAVLSAKPAPEQEGAKTEANGAGDQACSSPVRHRSWKRRFLSLRYPTLFGRDM</sequence>
<dbReference type="PANTHER" id="PTHR37538:SF1">
    <property type="entry name" value="BTB DOMAIN-CONTAINING PROTEIN"/>
    <property type="match status" value="1"/>
</dbReference>
<feature type="compositionally biased region" description="Basic and acidic residues" evidence="1">
    <location>
        <begin position="381"/>
        <end position="391"/>
    </location>
</feature>
<dbReference type="EMBL" id="CP003009">
    <property type="protein sequence ID" value="AEO62212.1"/>
    <property type="molecule type" value="Genomic_DNA"/>
</dbReference>
<dbReference type="eggNOG" id="ENOG502S9TE">
    <property type="taxonomic scope" value="Eukaryota"/>
</dbReference>
<feature type="compositionally biased region" description="Basic and acidic residues" evidence="1">
    <location>
        <begin position="39"/>
        <end position="48"/>
    </location>
</feature>
<dbReference type="HOGENOM" id="CLU_346858_0_0_1"/>
<dbReference type="Proteomes" id="UP000008181">
    <property type="component" value="Chromosome 1"/>
</dbReference>
<evidence type="ECO:0000313" key="3">
    <source>
        <dbReference type="Proteomes" id="UP000008181"/>
    </source>
</evidence>
<proteinExistence type="predicted"/>
<feature type="compositionally biased region" description="Basic and acidic residues" evidence="1">
    <location>
        <begin position="583"/>
        <end position="596"/>
    </location>
</feature>
<dbReference type="RefSeq" id="XP_003648548.1">
    <property type="nucleotide sequence ID" value="XM_003648500.1"/>
</dbReference>
<feature type="region of interest" description="Disordered" evidence="1">
    <location>
        <begin position="365"/>
        <end position="766"/>
    </location>
</feature>
<feature type="compositionally biased region" description="Basic and acidic residues" evidence="1">
    <location>
        <begin position="435"/>
        <end position="451"/>
    </location>
</feature>
<evidence type="ECO:0000256" key="1">
    <source>
        <dbReference type="SAM" id="MobiDB-lite"/>
    </source>
</evidence>
<feature type="region of interest" description="Disordered" evidence="1">
    <location>
        <begin position="238"/>
        <end position="264"/>
    </location>
</feature>
<dbReference type="KEGG" id="ttt:THITE_2106129"/>
<feature type="region of interest" description="Disordered" evidence="1">
    <location>
        <begin position="277"/>
        <end position="318"/>
    </location>
</feature>
<feature type="compositionally biased region" description="Basic and acidic residues" evidence="1">
    <location>
        <begin position="635"/>
        <end position="646"/>
    </location>
</feature>
<feature type="compositionally biased region" description="Basic and acidic residues" evidence="1">
    <location>
        <begin position="700"/>
        <end position="715"/>
    </location>
</feature>
<feature type="compositionally biased region" description="Basic and acidic residues" evidence="1">
    <location>
        <begin position="416"/>
        <end position="426"/>
    </location>
</feature>
<evidence type="ECO:0000313" key="2">
    <source>
        <dbReference type="EMBL" id="AEO62212.1"/>
    </source>
</evidence>
<dbReference type="AlphaFoldDB" id="G2QW41"/>